<proteinExistence type="predicted"/>
<sequence length="318" mass="36151">MENHQSLMQKAFKKFVRPFYNLLSSKLFHDLRIQEIHDLLLQINHRVFTVEEELERLKTIQSAGNLMLSGMDTFENPLYQKYPAASLEIYDIAEVLRGRKIEQADIVGFFDRIPVDLKGKTVVVIGGGDNLYAHAAARKGPSKVTRIEATSHLSEKNKNGNVEFVYPLDLSKMSHPHFDIVLMPCASWTTLLAPRAFAGLGAYTNQIMILSARVSAHTTFTSSPEPAITDNNGRIAFNDNYLRKQLHLHGFVEVACIYTDGEHIDNMFDQKVSKFNQLKGFYIVSKNTKYIKDPQYNHTQSVGKTYIAYKLPSKNYIS</sequence>
<dbReference type="AlphaFoldDB" id="A0A1F7GVI7"/>
<dbReference type="EMBL" id="MFZM01000032">
    <property type="protein sequence ID" value="OGK22815.1"/>
    <property type="molecule type" value="Genomic_DNA"/>
</dbReference>
<reference evidence="1 2" key="1">
    <citation type="journal article" date="2016" name="Nat. Commun.">
        <title>Thousands of microbial genomes shed light on interconnected biogeochemical processes in an aquifer system.</title>
        <authorList>
            <person name="Anantharaman K."/>
            <person name="Brown C.T."/>
            <person name="Hug L.A."/>
            <person name="Sharon I."/>
            <person name="Castelle C.J."/>
            <person name="Probst A.J."/>
            <person name="Thomas B.C."/>
            <person name="Singh A."/>
            <person name="Wilkins M.J."/>
            <person name="Karaoz U."/>
            <person name="Brodie E.L."/>
            <person name="Williams K.H."/>
            <person name="Hubbard S.S."/>
            <person name="Banfield J.F."/>
        </authorList>
    </citation>
    <scope>NUCLEOTIDE SEQUENCE [LARGE SCALE GENOMIC DNA]</scope>
</reference>
<gene>
    <name evidence="1" type="ORF">A3C24_04320</name>
</gene>
<accession>A0A1F7GVI7</accession>
<comment type="caution">
    <text evidence="1">The sequence shown here is derived from an EMBL/GenBank/DDBJ whole genome shotgun (WGS) entry which is preliminary data.</text>
</comment>
<protein>
    <submittedName>
        <fullName evidence="1">Uncharacterized protein</fullName>
    </submittedName>
</protein>
<evidence type="ECO:0000313" key="2">
    <source>
        <dbReference type="Proteomes" id="UP000177159"/>
    </source>
</evidence>
<organism evidence="1 2">
    <name type="scientific">Candidatus Roizmanbacteria bacterium RIFCSPHIGHO2_02_FULL_37_24</name>
    <dbReference type="NCBI Taxonomy" id="1802037"/>
    <lineage>
        <taxon>Bacteria</taxon>
        <taxon>Candidatus Roizmaniibacteriota</taxon>
    </lineage>
</organism>
<dbReference type="Proteomes" id="UP000177159">
    <property type="component" value="Unassembled WGS sequence"/>
</dbReference>
<name>A0A1F7GVI7_9BACT</name>
<evidence type="ECO:0000313" key="1">
    <source>
        <dbReference type="EMBL" id="OGK22815.1"/>
    </source>
</evidence>